<dbReference type="PROSITE" id="PS00036">
    <property type="entry name" value="BZIP_BASIC"/>
    <property type="match status" value="1"/>
</dbReference>
<feature type="coiled-coil region" evidence="1">
    <location>
        <begin position="31"/>
        <end position="65"/>
    </location>
</feature>
<name>A0A1Y2G5I3_9FUNG</name>
<evidence type="ECO:0000259" key="3">
    <source>
        <dbReference type="PROSITE" id="PS50217"/>
    </source>
</evidence>
<evidence type="ECO:0000313" key="5">
    <source>
        <dbReference type="Proteomes" id="UP000193648"/>
    </source>
</evidence>
<dbReference type="InterPro" id="IPR046347">
    <property type="entry name" value="bZIP_sf"/>
</dbReference>
<dbReference type="RefSeq" id="XP_021875361.1">
    <property type="nucleotide sequence ID" value="XM_022020392.1"/>
</dbReference>
<feature type="compositionally biased region" description="Basic and acidic residues" evidence="2">
    <location>
        <begin position="1"/>
        <end position="10"/>
    </location>
</feature>
<keyword evidence="1" id="KW-0175">Coiled coil</keyword>
<dbReference type="OrthoDB" id="1939598at2759"/>
<protein>
    <recommendedName>
        <fullName evidence="3">BZIP domain-containing protein</fullName>
    </recommendedName>
</protein>
<feature type="region of interest" description="Disordered" evidence="2">
    <location>
        <begin position="1"/>
        <end position="22"/>
    </location>
</feature>
<feature type="non-terminal residue" evidence="4">
    <location>
        <position position="1"/>
    </location>
</feature>
<dbReference type="InParanoid" id="A0A1Y2G5I3"/>
<dbReference type="Proteomes" id="UP000193648">
    <property type="component" value="Unassembled WGS sequence"/>
</dbReference>
<dbReference type="AlphaFoldDB" id="A0A1Y2G5I3"/>
<dbReference type="SMART" id="SM00338">
    <property type="entry name" value="BRLZ"/>
    <property type="match status" value="1"/>
</dbReference>
<organism evidence="4 5">
    <name type="scientific">Lobosporangium transversale</name>
    <dbReference type="NCBI Taxonomy" id="64571"/>
    <lineage>
        <taxon>Eukaryota</taxon>
        <taxon>Fungi</taxon>
        <taxon>Fungi incertae sedis</taxon>
        <taxon>Mucoromycota</taxon>
        <taxon>Mortierellomycotina</taxon>
        <taxon>Mortierellomycetes</taxon>
        <taxon>Mortierellales</taxon>
        <taxon>Mortierellaceae</taxon>
        <taxon>Lobosporangium</taxon>
    </lineage>
</organism>
<keyword evidence="5" id="KW-1185">Reference proteome</keyword>
<evidence type="ECO:0000256" key="2">
    <source>
        <dbReference type="SAM" id="MobiDB-lite"/>
    </source>
</evidence>
<dbReference type="STRING" id="64571.A0A1Y2G5I3"/>
<sequence length="75" mass="8757">SVNDRRERNKAASAKYRAKKHYQSGEMRAQIATLQEQNSIITRQLEECRTENTSLKNLVEKLKSRLVAEKVLKRL</sequence>
<dbReference type="PROSITE" id="PS50217">
    <property type="entry name" value="BZIP"/>
    <property type="match status" value="1"/>
</dbReference>
<feature type="domain" description="BZIP" evidence="3">
    <location>
        <begin position="1"/>
        <end position="62"/>
    </location>
</feature>
<dbReference type="InterPro" id="IPR004827">
    <property type="entry name" value="bZIP"/>
</dbReference>
<proteinExistence type="predicted"/>
<dbReference type="SUPFAM" id="SSF57959">
    <property type="entry name" value="Leucine zipper domain"/>
    <property type="match status" value="1"/>
</dbReference>
<dbReference type="GO" id="GO:0003700">
    <property type="term" value="F:DNA-binding transcription factor activity"/>
    <property type="evidence" value="ECO:0007669"/>
    <property type="project" value="InterPro"/>
</dbReference>
<evidence type="ECO:0000256" key="1">
    <source>
        <dbReference type="SAM" id="Coils"/>
    </source>
</evidence>
<reference evidence="4 5" key="1">
    <citation type="submission" date="2016-07" db="EMBL/GenBank/DDBJ databases">
        <title>Pervasive Adenine N6-methylation of Active Genes in Fungi.</title>
        <authorList>
            <consortium name="DOE Joint Genome Institute"/>
            <person name="Mondo S.J."/>
            <person name="Dannebaum R.O."/>
            <person name="Kuo R.C."/>
            <person name="Labutti K."/>
            <person name="Haridas S."/>
            <person name="Kuo A."/>
            <person name="Salamov A."/>
            <person name="Ahrendt S.R."/>
            <person name="Lipzen A."/>
            <person name="Sullivan W."/>
            <person name="Andreopoulos W.B."/>
            <person name="Clum A."/>
            <person name="Lindquist E."/>
            <person name="Daum C."/>
            <person name="Ramamoorthy G.K."/>
            <person name="Gryganskyi A."/>
            <person name="Culley D."/>
            <person name="Magnuson J.K."/>
            <person name="James T.Y."/>
            <person name="O'Malley M.A."/>
            <person name="Stajich J.E."/>
            <person name="Spatafora J.W."/>
            <person name="Visel A."/>
            <person name="Grigoriev I.V."/>
        </authorList>
    </citation>
    <scope>NUCLEOTIDE SEQUENCE [LARGE SCALE GENOMIC DNA]</scope>
    <source>
        <strain evidence="4 5">NRRL 3116</strain>
    </source>
</reference>
<feature type="non-terminal residue" evidence="4">
    <location>
        <position position="75"/>
    </location>
</feature>
<comment type="caution">
    <text evidence="4">The sequence shown here is derived from an EMBL/GenBank/DDBJ whole genome shotgun (WGS) entry which is preliminary data.</text>
</comment>
<dbReference type="EMBL" id="MCFF01000084">
    <property type="protein sequence ID" value="ORY95154.1"/>
    <property type="molecule type" value="Genomic_DNA"/>
</dbReference>
<accession>A0A1Y2G5I3</accession>
<evidence type="ECO:0000313" key="4">
    <source>
        <dbReference type="EMBL" id="ORY95154.1"/>
    </source>
</evidence>
<dbReference type="Pfam" id="PF07716">
    <property type="entry name" value="bZIP_2"/>
    <property type="match status" value="1"/>
</dbReference>
<gene>
    <name evidence="4" type="ORF">BCR41DRAFT_293988</name>
</gene>
<dbReference type="Gene3D" id="1.20.5.170">
    <property type="match status" value="1"/>
</dbReference>
<dbReference type="GeneID" id="33562236"/>